<name>A0A329S638_9STRA</name>
<gene>
    <name evidence="6" type="ORF">PC110_g11565</name>
    <name evidence="1" type="ORF">PC113_g7199</name>
    <name evidence="2" type="ORF">PC115_g6894</name>
    <name evidence="3" type="ORF">PC117_g8122</name>
    <name evidence="4" type="ORF">PC118_g6693</name>
    <name evidence="5" type="ORF">PC129_g7076</name>
</gene>
<evidence type="ECO:0000313" key="7">
    <source>
        <dbReference type="Proteomes" id="UP000251314"/>
    </source>
</evidence>
<reference evidence="1" key="2">
    <citation type="submission" date="2018-10" db="EMBL/GenBank/DDBJ databases">
        <title>Effector identification in a new, highly contiguous assembly of the strawberry crown rot pathogen Phytophthora cactorum.</title>
        <authorList>
            <person name="Armitage A.D."/>
            <person name="Nellist C.F."/>
            <person name="Bates H."/>
            <person name="Vickerstaff R.J."/>
            <person name="Harrison R.J."/>
        </authorList>
    </citation>
    <scope>NUCLEOTIDE SEQUENCE</scope>
    <source>
        <strain evidence="1">15-7</strain>
        <strain evidence="2">4032</strain>
        <strain evidence="3">4040</strain>
        <strain evidence="4">P415</strain>
        <strain evidence="5">P421</strain>
    </source>
</reference>
<dbReference type="EMBL" id="RCMI01000159">
    <property type="protein sequence ID" value="KAG2929323.1"/>
    <property type="molecule type" value="Genomic_DNA"/>
</dbReference>
<sequence length="66" mass="7546">MITEHIQQAQDEETWIADLKAYLSGELDKLDADERRVRNVSSSRRSFPCRVINVARELKSTGPVES</sequence>
<keyword evidence="7" id="KW-1185">Reference proteome</keyword>
<evidence type="ECO:0000313" key="4">
    <source>
        <dbReference type="EMBL" id="KAG2988484.1"/>
    </source>
</evidence>
<dbReference type="Proteomes" id="UP000697107">
    <property type="component" value="Unassembled WGS sequence"/>
</dbReference>
<dbReference type="Proteomes" id="UP000774804">
    <property type="component" value="Unassembled WGS sequence"/>
</dbReference>
<dbReference type="EMBL" id="RCMG01000155">
    <property type="protein sequence ID" value="KAG2861407.1"/>
    <property type="molecule type" value="Genomic_DNA"/>
</dbReference>
<dbReference type="VEuPathDB" id="FungiDB:PC110_g11565"/>
<dbReference type="EMBL" id="RCMV01000190">
    <property type="protein sequence ID" value="KAG3222200.1"/>
    <property type="molecule type" value="Genomic_DNA"/>
</dbReference>
<dbReference type="EMBL" id="RCMK01000172">
    <property type="protein sequence ID" value="KAG2945851.1"/>
    <property type="molecule type" value="Genomic_DNA"/>
</dbReference>
<comment type="caution">
    <text evidence="6">The sequence shown here is derived from an EMBL/GenBank/DDBJ whole genome shotgun (WGS) entry which is preliminary data.</text>
</comment>
<dbReference type="AlphaFoldDB" id="A0A329S638"/>
<evidence type="ECO:0000313" key="6">
    <source>
        <dbReference type="EMBL" id="RAW32079.1"/>
    </source>
</evidence>
<dbReference type="EMBL" id="MJFZ01000293">
    <property type="protein sequence ID" value="RAW32079.1"/>
    <property type="molecule type" value="Genomic_DNA"/>
</dbReference>
<dbReference type="Proteomes" id="UP000760860">
    <property type="component" value="Unassembled WGS sequence"/>
</dbReference>
<evidence type="ECO:0000313" key="3">
    <source>
        <dbReference type="EMBL" id="KAG2945851.1"/>
    </source>
</evidence>
<evidence type="ECO:0000313" key="2">
    <source>
        <dbReference type="EMBL" id="KAG2929323.1"/>
    </source>
</evidence>
<organism evidence="6 7">
    <name type="scientific">Phytophthora cactorum</name>
    <dbReference type="NCBI Taxonomy" id="29920"/>
    <lineage>
        <taxon>Eukaryota</taxon>
        <taxon>Sar</taxon>
        <taxon>Stramenopiles</taxon>
        <taxon>Oomycota</taxon>
        <taxon>Peronosporomycetes</taxon>
        <taxon>Peronosporales</taxon>
        <taxon>Peronosporaceae</taxon>
        <taxon>Phytophthora</taxon>
    </lineage>
</organism>
<evidence type="ECO:0000313" key="5">
    <source>
        <dbReference type="EMBL" id="KAG3222200.1"/>
    </source>
</evidence>
<evidence type="ECO:0000313" key="1">
    <source>
        <dbReference type="EMBL" id="KAG2861407.1"/>
    </source>
</evidence>
<proteinExistence type="predicted"/>
<accession>A0A329S638</accession>
<dbReference type="EMBL" id="RCML01000152">
    <property type="protein sequence ID" value="KAG2988484.1"/>
    <property type="molecule type" value="Genomic_DNA"/>
</dbReference>
<protein>
    <submittedName>
        <fullName evidence="6">Uncharacterized protein</fullName>
    </submittedName>
</protein>
<dbReference type="OrthoDB" id="129309at2759"/>
<dbReference type="Proteomes" id="UP000735874">
    <property type="component" value="Unassembled WGS sequence"/>
</dbReference>
<reference evidence="6 7" key="1">
    <citation type="submission" date="2018-01" db="EMBL/GenBank/DDBJ databases">
        <title>Draft genome of the strawberry crown rot pathogen Phytophthora cactorum.</title>
        <authorList>
            <person name="Armitage A.D."/>
            <person name="Lysoe E."/>
            <person name="Nellist C.F."/>
            <person name="Harrison R.J."/>
            <person name="Brurberg M.B."/>
        </authorList>
    </citation>
    <scope>NUCLEOTIDE SEQUENCE [LARGE SCALE GENOMIC DNA]</scope>
    <source>
        <strain evidence="6 7">10300</strain>
    </source>
</reference>
<dbReference type="Proteomes" id="UP000251314">
    <property type="component" value="Unassembled WGS sequence"/>
</dbReference>
<dbReference type="Proteomes" id="UP000736787">
    <property type="component" value="Unassembled WGS sequence"/>
</dbReference>